<dbReference type="Gene3D" id="3.30.70.560">
    <property type="entry name" value="7,8-Dihydro-6-hydroxymethylpterin-pyrophosphokinase HPPK"/>
    <property type="match status" value="1"/>
</dbReference>
<evidence type="ECO:0000256" key="4">
    <source>
        <dbReference type="ARBA" id="ARBA00016218"/>
    </source>
</evidence>
<evidence type="ECO:0000256" key="2">
    <source>
        <dbReference type="ARBA" id="ARBA00005810"/>
    </source>
</evidence>
<dbReference type="eggNOG" id="COG0801">
    <property type="taxonomic scope" value="Bacteria"/>
</dbReference>
<evidence type="ECO:0000256" key="11">
    <source>
        <dbReference type="ARBA" id="ARBA00029766"/>
    </source>
</evidence>
<dbReference type="CDD" id="cd00483">
    <property type="entry name" value="HPPK"/>
    <property type="match status" value="1"/>
</dbReference>
<evidence type="ECO:0000256" key="6">
    <source>
        <dbReference type="ARBA" id="ARBA00022741"/>
    </source>
</evidence>
<reference evidence="14 15" key="1">
    <citation type="submission" date="2013-09" db="EMBL/GenBank/DDBJ databases">
        <title>Genome sequencing of Arenimonas malthae.</title>
        <authorList>
            <person name="Chen F."/>
            <person name="Wang G."/>
        </authorList>
    </citation>
    <scope>NUCLEOTIDE SEQUENCE [LARGE SCALE GENOMIC DNA]</scope>
    <source>
        <strain evidence="14 15">CC-JY-1</strain>
    </source>
</reference>
<dbReference type="GO" id="GO:0046654">
    <property type="term" value="P:tetrahydrofolate biosynthetic process"/>
    <property type="evidence" value="ECO:0007669"/>
    <property type="project" value="UniProtKB-UniPathway"/>
</dbReference>
<organism evidence="14 15">
    <name type="scientific">Arenimonas malthae CC-JY-1</name>
    <dbReference type="NCBI Taxonomy" id="1384054"/>
    <lineage>
        <taxon>Bacteria</taxon>
        <taxon>Pseudomonadati</taxon>
        <taxon>Pseudomonadota</taxon>
        <taxon>Gammaproteobacteria</taxon>
        <taxon>Lysobacterales</taxon>
        <taxon>Lysobacteraceae</taxon>
        <taxon>Arenimonas</taxon>
    </lineage>
</organism>
<comment type="similarity">
    <text evidence="2">Belongs to the HPPK family.</text>
</comment>
<dbReference type="GO" id="GO:0016301">
    <property type="term" value="F:kinase activity"/>
    <property type="evidence" value="ECO:0007669"/>
    <property type="project" value="UniProtKB-KW"/>
</dbReference>
<dbReference type="AlphaFoldDB" id="A0A091B3H9"/>
<evidence type="ECO:0000256" key="10">
    <source>
        <dbReference type="ARBA" id="ARBA00029409"/>
    </source>
</evidence>
<dbReference type="InterPro" id="IPR035907">
    <property type="entry name" value="Hppk_sf"/>
</dbReference>
<dbReference type="SUPFAM" id="SSF55083">
    <property type="entry name" value="6-hydroxymethyl-7,8-dihydropterin pyrophosphokinase, HPPK"/>
    <property type="match status" value="1"/>
</dbReference>
<evidence type="ECO:0000256" key="12">
    <source>
        <dbReference type="ARBA" id="ARBA00033413"/>
    </source>
</evidence>
<evidence type="ECO:0000256" key="5">
    <source>
        <dbReference type="ARBA" id="ARBA00022679"/>
    </source>
</evidence>
<dbReference type="GO" id="GO:0005524">
    <property type="term" value="F:ATP binding"/>
    <property type="evidence" value="ECO:0007669"/>
    <property type="project" value="UniProtKB-KW"/>
</dbReference>
<comment type="pathway">
    <text evidence="1">Cofactor biosynthesis; tetrahydrofolate biosynthesis; 2-amino-4-hydroxy-6-hydroxymethyl-7,8-dihydropteridine diphosphate from 7,8-dihydroneopterin triphosphate: step 4/4.</text>
</comment>
<keyword evidence="8" id="KW-0067">ATP-binding</keyword>
<dbReference type="GO" id="GO:0046656">
    <property type="term" value="P:folic acid biosynthetic process"/>
    <property type="evidence" value="ECO:0007669"/>
    <property type="project" value="UniProtKB-KW"/>
</dbReference>
<evidence type="ECO:0000259" key="13">
    <source>
        <dbReference type="PROSITE" id="PS00794"/>
    </source>
</evidence>
<evidence type="ECO:0000256" key="1">
    <source>
        <dbReference type="ARBA" id="ARBA00005051"/>
    </source>
</evidence>
<evidence type="ECO:0000256" key="8">
    <source>
        <dbReference type="ARBA" id="ARBA00022840"/>
    </source>
</evidence>
<dbReference type="EC" id="2.7.6.3" evidence="3"/>
<dbReference type="STRING" id="1384054.N790_08965"/>
<dbReference type="PROSITE" id="PS00794">
    <property type="entry name" value="HPPK"/>
    <property type="match status" value="1"/>
</dbReference>
<keyword evidence="6" id="KW-0547">Nucleotide-binding</keyword>
<name>A0A091B3H9_9GAMM</name>
<comment type="function">
    <text evidence="10">Catalyzes the transfer of pyrophosphate from adenosine triphosphate (ATP) to 6-hydroxymethyl-7,8-dihydropterin, an enzymatic step in folate biosynthesis pathway.</text>
</comment>
<gene>
    <name evidence="14" type="ORF">N790_08965</name>
</gene>
<dbReference type="PATRIC" id="fig|1384054.3.peg.1909"/>
<proteinExistence type="inferred from homology"/>
<evidence type="ECO:0000256" key="9">
    <source>
        <dbReference type="ARBA" id="ARBA00022909"/>
    </source>
</evidence>
<dbReference type="PANTHER" id="PTHR43071:SF1">
    <property type="entry name" value="2-AMINO-4-HYDROXY-6-HYDROXYMETHYLDIHYDROPTERIDINE PYROPHOSPHOKINASE"/>
    <property type="match status" value="1"/>
</dbReference>
<dbReference type="NCBIfam" id="TIGR01498">
    <property type="entry name" value="folK"/>
    <property type="match status" value="1"/>
</dbReference>
<dbReference type="RefSeq" id="WP_245593774.1">
    <property type="nucleotide sequence ID" value="NZ_AVCH01000173.1"/>
</dbReference>
<evidence type="ECO:0000313" key="15">
    <source>
        <dbReference type="Proteomes" id="UP000029392"/>
    </source>
</evidence>
<evidence type="ECO:0000256" key="7">
    <source>
        <dbReference type="ARBA" id="ARBA00022777"/>
    </source>
</evidence>
<evidence type="ECO:0000256" key="3">
    <source>
        <dbReference type="ARBA" id="ARBA00013253"/>
    </source>
</evidence>
<protein>
    <recommendedName>
        <fullName evidence="4">2-amino-4-hydroxy-6-hydroxymethyldihydropteridine pyrophosphokinase</fullName>
        <ecNumber evidence="3">2.7.6.3</ecNumber>
    </recommendedName>
    <alternativeName>
        <fullName evidence="11">6-hydroxymethyl-7,8-dihydropterin pyrophosphokinase</fullName>
    </alternativeName>
    <alternativeName>
        <fullName evidence="12">7,8-dihydro-6-hydroxymethylpterin-pyrophosphokinase</fullName>
    </alternativeName>
</protein>
<dbReference type="EMBL" id="AVCH01000173">
    <property type="protein sequence ID" value="KFN46117.1"/>
    <property type="molecule type" value="Genomic_DNA"/>
</dbReference>
<comment type="caution">
    <text evidence="14">The sequence shown here is derived from an EMBL/GenBank/DDBJ whole genome shotgun (WGS) entry which is preliminary data.</text>
</comment>
<sequence length="167" mass="17833">MNAGAPVRAFVAFGGNEGEVQANLLAAIDALGRLPGTSVRRCSSFYRTPAWGRTDQPDFLNGVVELRTELGASELMQALLAVEARFGRVRGEGAERWGPRTVDLDLLVYGDEVRDDPGLTLPHPRLHERAFVLVPLAEIAPGLAVPGRGRVDQLLAAVDASGIQAIP</sequence>
<keyword evidence="5" id="KW-0808">Transferase</keyword>
<dbReference type="UniPathway" id="UPA00077">
    <property type="reaction ID" value="UER00155"/>
</dbReference>
<accession>A0A091B3H9</accession>
<dbReference type="GO" id="GO:0003848">
    <property type="term" value="F:2-amino-4-hydroxy-6-hydroxymethyldihydropteridine diphosphokinase activity"/>
    <property type="evidence" value="ECO:0007669"/>
    <property type="project" value="UniProtKB-EC"/>
</dbReference>
<keyword evidence="15" id="KW-1185">Reference proteome</keyword>
<evidence type="ECO:0000313" key="14">
    <source>
        <dbReference type="EMBL" id="KFN46117.1"/>
    </source>
</evidence>
<dbReference type="PANTHER" id="PTHR43071">
    <property type="entry name" value="2-AMINO-4-HYDROXY-6-HYDROXYMETHYLDIHYDROPTERIDINE PYROPHOSPHOKINASE"/>
    <property type="match status" value="1"/>
</dbReference>
<keyword evidence="7" id="KW-0418">Kinase</keyword>
<dbReference type="Pfam" id="PF01288">
    <property type="entry name" value="HPPK"/>
    <property type="match status" value="1"/>
</dbReference>
<dbReference type="InterPro" id="IPR000550">
    <property type="entry name" value="Hppk"/>
</dbReference>
<feature type="domain" description="7,8-dihydro-6-hydroxymethylpterin-pyrophosphokinase" evidence="13">
    <location>
        <begin position="96"/>
        <end position="107"/>
    </location>
</feature>
<dbReference type="Proteomes" id="UP000029392">
    <property type="component" value="Unassembled WGS sequence"/>
</dbReference>
<keyword evidence="9" id="KW-0289">Folate biosynthesis</keyword>